<evidence type="ECO:0000256" key="2">
    <source>
        <dbReference type="ARBA" id="ARBA00022475"/>
    </source>
</evidence>
<name>A0A6M8BKI1_9CYAN</name>
<dbReference type="Pfam" id="PF03631">
    <property type="entry name" value="Virul_fac_BrkB"/>
    <property type="match status" value="1"/>
</dbReference>
<comment type="subcellular location">
    <subcellularLocation>
        <location evidence="1">Cell membrane</location>
        <topology evidence="1">Multi-pass membrane protein</topology>
    </subcellularLocation>
</comment>
<dbReference type="InterPro" id="IPR017039">
    <property type="entry name" value="Virul_fac_BrkB"/>
</dbReference>
<dbReference type="PANTHER" id="PTHR30213">
    <property type="entry name" value="INNER MEMBRANE PROTEIN YHJD"/>
    <property type="match status" value="1"/>
</dbReference>
<dbReference type="GO" id="GO:0005886">
    <property type="term" value="C:plasma membrane"/>
    <property type="evidence" value="ECO:0007669"/>
    <property type="project" value="UniProtKB-SubCell"/>
</dbReference>
<gene>
    <name evidence="7" type="ORF">HPC62_12250</name>
</gene>
<feature type="transmembrane region" description="Helical" evidence="6">
    <location>
        <begin position="195"/>
        <end position="216"/>
    </location>
</feature>
<feature type="transmembrane region" description="Helical" evidence="6">
    <location>
        <begin position="92"/>
        <end position="111"/>
    </location>
</feature>
<keyword evidence="2" id="KW-1003">Cell membrane</keyword>
<reference evidence="7 8" key="1">
    <citation type="submission" date="2020-05" db="EMBL/GenBank/DDBJ databases">
        <title>Complete genome sequence of of a novel Thermoleptolyngbya strain isolated from hot springs of Ganzi, Sichuan China.</title>
        <authorList>
            <person name="Tang J."/>
            <person name="Daroch M."/>
            <person name="Li L."/>
            <person name="Waleron K."/>
            <person name="Waleron M."/>
            <person name="Waleron M."/>
        </authorList>
    </citation>
    <scope>NUCLEOTIDE SEQUENCE [LARGE SCALE GENOMIC DNA]</scope>
    <source>
        <strain evidence="7 8">PKUAC-SCTA183</strain>
    </source>
</reference>
<organism evidence="7 8">
    <name type="scientific">Thermoleptolyngbya sichuanensis A183</name>
    <dbReference type="NCBI Taxonomy" id="2737172"/>
    <lineage>
        <taxon>Bacteria</taxon>
        <taxon>Bacillati</taxon>
        <taxon>Cyanobacteriota</taxon>
        <taxon>Cyanophyceae</taxon>
        <taxon>Oculatellales</taxon>
        <taxon>Oculatellaceae</taxon>
        <taxon>Thermoleptolyngbya</taxon>
        <taxon>Thermoleptolyngbya sichuanensis</taxon>
    </lineage>
</organism>
<proteinExistence type="predicted"/>
<evidence type="ECO:0000256" key="5">
    <source>
        <dbReference type="ARBA" id="ARBA00023136"/>
    </source>
</evidence>
<dbReference type="AlphaFoldDB" id="A0A6M8BKI1"/>
<keyword evidence="8" id="KW-1185">Reference proteome</keyword>
<evidence type="ECO:0000313" key="8">
    <source>
        <dbReference type="Proteomes" id="UP000505210"/>
    </source>
</evidence>
<dbReference type="Proteomes" id="UP000505210">
    <property type="component" value="Chromosome"/>
</dbReference>
<feature type="transmembrane region" description="Helical" evidence="6">
    <location>
        <begin position="267"/>
        <end position="292"/>
    </location>
</feature>
<dbReference type="PANTHER" id="PTHR30213:SF1">
    <property type="entry name" value="INNER MEMBRANE PROTEIN YHJD"/>
    <property type="match status" value="1"/>
</dbReference>
<keyword evidence="4 6" id="KW-1133">Transmembrane helix</keyword>
<keyword evidence="5 6" id="KW-0472">Membrane</keyword>
<evidence type="ECO:0000256" key="1">
    <source>
        <dbReference type="ARBA" id="ARBA00004651"/>
    </source>
</evidence>
<sequence>MKNPFSQAFQLLFLAVLKWQKDNCLDMGATLSYHALFSLFPLLLLSLSLLGSLLGRNAELYTSLQTLLQEALPPEAYRIVESSILVPGQDSLSIGLLGLVFLLVAASNFFYSLDRAFDKIWGVAFQPEPGQSPWKILRVMLRKKAFSVMLVIATAPLLFVSLVSDLLVQTGLELLEKTGGTSAFLEPLGIDSVEIVWALQALFSFLILALIIMILFRILPSTNVTWGDVWLGALLTAGMLLLLQYLVHNSVLSLGDRFRSYGVVGRVMVLMFWIYLTSQVFFLGGELTYVYAQLFGSRRNAGPQPEPSLE</sequence>
<dbReference type="PIRSF" id="PIRSF035875">
    <property type="entry name" value="RNase_BN"/>
    <property type="match status" value="1"/>
</dbReference>
<dbReference type="KEGG" id="theu:HPC62_12250"/>
<feature type="transmembrane region" description="Helical" evidence="6">
    <location>
        <begin position="228"/>
        <end position="247"/>
    </location>
</feature>
<accession>A0A6M8BKI1</accession>
<evidence type="ECO:0000313" key="7">
    <source>
        <dbReference type="EMBL" id="QKD82855.1"/>
    </source>
</evidence>
<feature type="transmembrane region" description="Helical" evidence="6">
    <location>
        <begin position="145"/>
        <end position="164"/>
    </location>
</feature>
<dbReference type="EMBL" id="CP053661">
    <property type="protein sequence ID" value="QKD82855.1"/>
    <property type="molecule type" value="Genomic_DNA"/>
</dbReference>
<evidence type="ECO:0000256" key="6">
    <source>
        <dbReference type="SAM" id="Phobius"/>
    </source>
</evidence>
<evidence type="ECO:0000256" key="3">
    <source>
        <dbReference type="ARBA" id="ARBA00022692"/>
    </source>
</evidence>
<keyword evidence="3 6" id="KW-0812">Transmembrane</keyword>
<protein>
    <submittedName>
        <fullName evidence="7">Ribonuclease BN</fullName>
    </submittedName>
</protein>
<feature type="transmembrane region" description="Helical" evidence="6">
    <location>
        <begin position="35"/>
        <end position="54"/>
    </location>
</feature>
<dbReference type="RefSeq" id="WP_172356034.1">
    <property type="nucleotide sequence ID" value="NZ_CP053661.1"/>
</dbReference>
<evidence type="ECO:0000256" key="4">
    <source>
        <dbReference type="ARBA" id="ARBA00022989"/>
    </source>
</evidence>